<name>A0A401S9J6_CHIPU</name>
<sequence>MFICNLIVHLTSASIDPADKNVRAKQYNKPIPMFDRSKRKHVIENHHCYLCDVDVGLKSKHCSQCNKCVAAFDHHCKWLNNCVGGRNYWHFLNCVISAVIGILVVVCIASYVLIAFFVDPNMLRTNQKFETINDTNIWFTFLPHAPVRTNATVILLVSAMTVLLGLISVSLLGQLLCFHIYLLWNRLSTYEYIVRQRHRQGSKVSPKNSKAQDSPTLSDQNFGTTGSLGYTNDGIPFEGTSLTVSLTKEVPKHYQNGDLNIPSSKLEDDSLPVISTHLQKTKRKKRVNKLPADIMTDRSSASTIKLPSAVPLSEPDLAVAFQSSVIPIPAFPSRATLPPLMLNGNNHVQAAGPPAEYHSDSAESMDEIPVIQTRLGSAAMVDYTKTILHSTMSNLGNSLQSLIPKPQHHGEQPKPFSPVHPNIRKNSKRFASLDPKIELVQKVPPVYVSRSTGEFPLPELLQSPRAKLDPGKRRLSSKKYPDLPVFFLHARDNFDARANTTSA</sequence>
<dbReference type="EMBL" id="BEZZ01000147">
    <property type="protein sequence ID" value="GCC27044.1"/>
    <property type="molecule type" value="Genomic_DNA"/>
</dbReference>
<comment type="subcellular location">
    <subcellularLocation>
        <location evidence="1">Membrane</location>
        <topology evidence="1">Multi-pass membrane protein</topology>
    </subcellularLocation>
</comment>
<dbReference type="GO" id="GO:0019706">
    <property type="term" value="F:protein-cysteine S-palmitoyltransferase activity"/>
    <property type="evidence" value="ECO:0007669"/>
    <property type="project" value="UniProtKB-EC"/>
</dbReference>
<dbReference type="GO" id="GO:0005794">
    <property type="term" value="C:Golgi apparatus"/>
    <property type="evidence" value="ECO:0007669"/>
    <property type="project" value="TreeGrafter"/>
</dbReference>
<evidence type="ECO:0000256" key="4">
    <source>
        <dbReference type="ARBA" id="ARBA00022989"/>
    </source>
</evidence>
<dbReference type="GO" id="GO:0016020">
    <property type="term" value="C:membrane"/>
    <property type="evidence" value="ECO:0007669"/>
    <property type="project" value="UniProtKB-SubCell"/>
</dbReference>
<protein>
    <recommendedName>
        <fullName evidence="7">Palmitoyltransferase</fullName>
        <ecNumber evidence="7">2.3.1.225</ecNumber>
    </recommendedName>
</protein>
<keyword evidence="2 7" id="KW-0808">Transferase</keyword>
<evidence type="ECO:0000256" key="2">
    <source>
        <dbReference type="ARBA" id="ARBA00022679"/>
    </source>
</evidence>
<dbReference type="InterPro" id="IPR001594">
    <property type="entry name" value="Palmitoyltrfase_DHHC"/>
</dbReference>
<evidence type="ECO:0000259" key="9">
    <source>
        <dbReference type="Pfam" id="PF01529"/>
    </source>
</evidence>
<comment type="catalytic activity">
    <reaction evidence="7">
        <text>L-cysteinyl-[protein] + hexadecanoyl-CoA = S-hexadecanoyl-L-cysteinyl-[protein] + CoA</text>
        <dbReference type="Rhea" id="RHEA:36683"/>
        <dbReference type="Rhea" id="RHEA-COMP:10131"/>
        <dbReference type="Rhea" id="RHEA-COMP:11032"/>
        <dbReference type="ChEBI" id="CHEBI:29950"/>
        <dbReference type="ChEBI" id="CHEBI:57287"/>
        <dbReference type="ChEBI" id="CHEBI:57379"/>
        <dbReference type="ChEBI" id="CHEBI:74151"/>
        <dbReference type="EC" id="2.3.1.225"/>
    </reaction>
</comment>
<evidence type="ECO:0000256" key="3">
    <source>
        <dbReference type="ARBA" id="ARBA00022692"/>
    </source>
</evidence>
<evidence type="ECO:0000313" key="11">
    <source>
        <dbReference type="Proteomes" id="UP000287033"/>
    </source>
</evidence>
<keyword evidence="11" id="KW-1185">Reference proteome</keyword>
<evidence type="ECO:0000313" key="10">
    <source>
        <dbReference type="EMBL" id="GCC27044.1"/>
    </source>
</evidence>
<dbReference type="PROSITE" id="PS50216">
    <property type="entry name" value="DHHC"/>
    <property type="match status" value="1"/>
</dbReference>
<evidence type="ECO:0000256" key="6">
    <source>
        <dbReference type="ARBA" id="ARBA00023315"/>
    </source>
</evidence>
<accession>A0A401S9J6</accession>
<dbReference type="GO" id="GO:0006612">
    <property type="term" value="P:protein targeting to membrane"/>
    <property type="evidence" value="ECO:0007669"/>
    <property type="project" value="TreeGrafter"/>
</dbReference>
<dbReference type="AlphaFoldDB" id="A0A401S9J6"/>
<gene>
    <name evidence="10" type="ORF">chiPu_0005465</name>
</gene>
<feature type="domain" description="Palmitoyltransferase DHHC" evidence="9">
    <location>
        <begin position="43"/>
        <end position="194"/>
    </location>
</feature>
<dbReference type="STRING" id="137246.A0A401S9J6"/>
<evidence type="ECO:0000256" key="5">
    <source>
        <dbReference type="ARBA" id="ARBA00023136"/>
    </source>
</evidence>
<keyword evidence="6 7" id="KW-0012">Acyltransferase</keyword>
<evidence type="ECO:0000256" key="8">
    <source>
        <dbReference type="SAM" id="MobiDB-lite"/>
    </source>
</evidence>
<dbReference type="Pfam" id="PF01529">
    <property type="entry name" value="DHHC"/>
    <property type="match status" value="1"/>
</dbReference>
<dbReference type="EC" id="2.3.1.225" evidence="7"/>
<dbReference type="InterPro" id="IPR039859">
    <property type="entry name" value="PFA4/ZDH16/20/ERF2-like"/>
</dbReference>
<dbReference type="PANTHER" id="PTHR22883">
    <property type="entry name" value="ZINC FINGER DHHC DOMAIN CONTAINING PROTEIN"/>
    <property type="match status" value="1"/>
</dbReference>
<reference evidence="10 11" key="1">
    <citation type="journal article" date="2018" name="Nat. Ecol. Evol.">
        <title>Shark genomes provide insights into elasmobranch evolution and the origin of vertebrates.</title>
        <authorList>
            <person name="Hara Y"/>
            <person name="Yamaguchi K"/>
            <person name="Onimaru K"/>
            <person name="Kadota M"/>
            <person name="Koyanagi M"/>
            <person name="Keeley SD"/>
            <person name="Tatsumi K"/>
            <person name="Tanaka K"/>
            <person name="Motone F"/>
            <person name="Kageyama Y"/>
            <person name="Nozu R"/>
            <person name="Adachi N"/>
            <person name="Nishimura O"/>
            <person name="Nakagawa R"/>
            <person name="Tanegashima C"/>
            <person name="Kiyatake I"/>
            <person name="Matsumoto R"/>
            <person name="Murakumo K"/>
            <person name="Nishida K"/>
            <person name="Terakita A"/>
            <person name="Kuratani S"/>
            <person name="Sato K"/>
            <person name="Hyodo S Kuraku.S."/>
        </authorList>
    </citation>
    <scope>NUCLEOTIDE SEQUENCE [LARGE SCALE GENOMIC DNA]</scope>
</reference>
<organism evidence="10 11">
    <name type="scientific">Chiloscyllium punctatum</name>
    <name type="common">Brownbanded bambooshark</name>
    <name type="synonym">Hemiscyllium punctatum</name>
    <dbReference type="NCBI Taxonomy" id="137246"/>
    <lineage>
        <taxon>Eukaryota</taxon>
        <taxon>Metazoa</taxon>
        <taxon>Chordata</taxon>
        <taxon>Craniata</taxon>
        <taxon>Vertebrata</taxon>
        <taxon>Chondrichthyes</taxon>
        <taxon>Elasmobranchii</taxon>
        <taxon>Galeomorphii</taxon>
        <taxon>Galeoidea</taxon>
        <taxon>Orectolobiformes</taxon>
        <taxon>Hemiscylliidae</taxon>
        <taxon>Chiloscyllium</taxon>
    </lineage>
</organism>
<dbReference type="OrthoDB" id="9909019at2759"/>
<proteinExistence type="inferred from homology"/>
<dbReference type="PANTHER" id="PTHR22883:SF8">
    <property type="entry name" value="PALMITOYLTRANSFERASE ZDHHC1"/>
    <property type="match status" value="1"/>
</dbReference>
<feature type="compositionally biased region" description="Polar residues" evidence="8">
    <location>
        <begin position="202"/>
        <end position="223"/>
    </location>
</feature>
<evidence type="ECO:0000256" key="1">
    <source>
        <dbReference type="ARBA" id="ARBA00004141"/>
    </source>
</evidence>
<dbReference type="Proteomes" id="UP000287033">
    <property type="component" value="Unassembled WGS sequence"/>
</dbReference>
<comment type="domain">
    <text evidence="7">The DHHC domain is required for palmitoyltransferase activity.</text>
</comment>
<feature type="transmembrane region" description="Helical" evidence="7">
    <location>
        <begin position="153"/>
        <end position="184"/>
    </location>
</feature>
<dbReference type="GO" id="GO:0005783">
    <property type="term" value="C:endoplasmic reticulum"/>
    <property type="evidence" value="ECO:0007669"/>
    <property type="project" value="TreeGrafter"/>
</dbReference>
<feature type="region of interest" description="Disordered" evidence="8">
    <location>
        <begin position="201"/>
        <end position="223"/>
    </location>
</feature>
<dbReference type="OMA" id="FCFHIYL"/>
<feature type="transmembrane region" description="Helical" evidence="7">
    <location>
        <begin position="88"/>
        <end position="118"/>
    </location>
</feature>
<evidence type="ECO:0000256" key="7">
    <source>
        <dbReference type="RuleBase" id="RU079119"/>
    </source>
</evidence>
<keyword evidence="5 7" id="KW-0472">Membrane</keyword>
<keyword evidence="3 7" id="KW-0812">Transmembrane</keyword>
<keyword evidence="4 7" id="KW-1133">Transmembrane helix</keyword>
<comment type="similarity">
    <text evidence="7">Belongs to the DHHC palmitoyltransferase family.</text>
</comment>
<comment type="caution">
    <text evidence="10">The sequence shown here is derived from an EMBL/GenBank/DDBJ whole genome shotgun (WGS) entry which is preliminary data.</text>
</comment>